<dbReference type="GO" id="GO:0006508">
    <property type="term" value="P:proteolysis"/>
    <property type="evidence" value="ECO:0007669"/>
    <property type="project" value="UniProtKB-KW"/>
</dbReference>
<dbReference type="Proteomes" id="UP000186698">
    <property type="component" value="Chromosome 7S"/>
</dbReference>
<evidence type="ECO:0000313" key="7">
    <source>
        <dbReference type="Proteomes" id="UP000186698"/>
    </source>
</evidence>
<evidence type="ECO:0000256" key="3">
    <source>
        <dbReference type="ARBA" id="ARBA00022825"/>
    </source>
</evidence>
<dbReference type="GO" id="GO:0004252">
    <property type="term" value="F:serine-type endopeptidase activity"/>
    <property type="evidence" value="ECO:0007669"/>
    <property type="project" value="InterPro"/>
</dbReference>
<dbReference type="InterPro" id="IPR043504">
    <property type="entry name" value="Peptidase_S1_PA_chymotrypsin"/>
</dbReference>
<protein>
    <submittedName>
        <fullName evidence="8">Transmembrane protease serine 13</fullName>
    </submittedName>
</protein>
<keyword evidence="1 8" id="KW-0645">Protease</keyword>
<dbReference type="SUPFAM" id="SSF57424">
    <property type="entry name" value="LDL receptor-like module"/>
    <property type="match status" value="1"/>
</dbReference>
<dbReference type="PROSITE" id="PS50240">
    <property type="entry name" value="TRYPSIN_DOM"/>
    <property type="match status" value="1"/>
</dbReference>
<dbReference type="InterPro" id="IPR033116">
    <property type="entry name" value="TRYPSIN_SER"/>
</dbReference>
<dbReference type="InterPro" id="IPR036772">
    <property type="entry name" value="SRCR-like_dom_sf"/>
</dbReference>
<dbReference type="Pfam" id="PF00089">
    <property type="entry name" value="Trypsin"/>
    <property type="match status" value="1"/>
</dbReference>
<proteinExistence type="predicted"/>
<dbReference type="InterPro" id="IPR036055">
    <property type="entry name" value="LDL_receptor-like_sf"/>
</dbReference>
<comment type="caution">
    <text evidence="6">Lacks conserved residue(s) required for the propagation of feature annotation.</text>
</comment>
<dbReference type="PaxDb" id="8355-A0A1L8FFW4"/>
<dbReference type="PROSITE" id="PS00135">
    <property type="entry name" value="TRYPSIN_SER"/>
    <property type="match status" value="1"/>
</dbReference>
<dbReference type="CTD" id="108697594"/>
<sequence>MEHHPPYVNAPYIPPPNNPPGSHGTFYQPYSIQPGPPTTHYIIDRPSTRKFPLSNRGVNATLIIIGIIVVSGLGLIAAYKLNAFTTTPSNSIPREKCLPNVTLCNGVAECARGGDEMGCVRFLGKNSMLEVMSRKKENLWLPVCYNEYSADFPSFVCQRFGFEGTPATSPTSPVDGVSNEGLYSTGTQGTIQGSLQSTTCSSGQFLSLRCSDCGKRMTSRIIGGISAKLGDYPWQVSLHQKAGNRFIHVCGGTIINIKWVATATHCFQENPDPANWRVYAGIINQHSLNAAHTVTVIVRNEHYNADSDDYDMALMKVKQPFQFTASVQPACLPTIDQTFSQSDSCFISGFGKTIANSDEGSQFLMQAQVQIIPTSVCNRVNVYNGAISGRMVCAGYLEGKVDSCQGDSGGPLVCQQDGIWYLVGVTSWGSGCGQPNKPGVYSNIHAFLPWIYKQMELERNS</sequence>
<dbReference type="Xenbase" id="XB-GENE-17336928">
    <property type="gene designation" value="tmprss13.S"/>
</dbReference>
<name>A0A1L8FFW4_XENLA</name>
<dbReference type="PANTHER" id="PTHR24252">
    <property type="entry name" value="ACROSIN-RELATED"/>
    <property type="match status" value="1"/>
</dbReference>
<keyword evidence="8" id="KW-0472">Membrane</keyword>
<keyword evidence="5" id="KW-0325">Glycoprotein</keyword>
<dbReference type="SUPFAM" id="SSF50494">
    <property type="entry name" value="Trypsin-like serine proteases"/>
    <property type="match status" value="1"/>
</dbReference>
<organism evidence="7 8">
    <name type="scientific">Xenopus laevis</name>
    <name type="common">African clawed frog</name>
    <dbReference type="NCBI Taxonomy" id="8355"/>
    <lineage>
        <taxon>Eukaryota</taxon>
        <taxon>Metazoa</taxon>
        <taxon>Chordata</taxon>
        <taxon>Craniata</taxon>
        <taxon>Vertebrata</taxon>
        <taxon>Euteleostomi</taxon>
        <taxon>Amphibia</taxon>
        <taxon>Batrachia</taxon>
        <taxon>Anura</taxon>
        <taxon>Pipoidea</taxon>
        <taxon>Pipidae</taxon>
        <taxon>Xenopodinae</taxon>
        <taxon>Xenopus</taxon>
        <taxon>Xenopus</taxon>
    </lineage>
</organism>
<accession>A0A1L8FFW4</accession>
<dbReference type="GO" id="GO:0016020">
    <property type="term" value="C:membrane"/>
    <property type="evidence" value="ECO:0007669"/>
    <property type="project" value="InterPro"/>
</dbReference>
<dbReference type="Pfam" id="PF15494">
    <property type="entry name" value="SRCR_2"/>
    <property type="match status" value="1"/>
</dbReference>
<dbReference type="AlphaFoldDB" id="A0A1L8FFW4"/>
<dbReference type="PANTHER" id="PTHR24252:SF29">
    <property type="entry name" value="TRANSMEMBRANE PROTEASE SERINE 2 ISOFORM X2"/>
    <property type="match status" value="1"/>
</dbReference>
<dbReference type="KEGG" id="xla:108697594"/>
<dbReference type="InterPro" id="IPR001314">
    <property type="entry name" value="Peptidase_S1A"/>
</dbReference>
<evidence type="ECO:0000256" key="4">
    <source>
        <dbReference type="ARBA" id="ARBA00023157"/>
    </source>
</evidence>
<dbReference type="CDD" id="cd00190">
    <property type="entry name" value="Tryp_SPc"/>
    <property type="match status" value="1"/>
</dbReference>
<keyword evidence="7" id="KW-1185">Reference proteome</keyword>
<reference evidence="8" key="1">
    <citation type="submission" date="2025-08" db="UniProtKB">
        <authorList>
            <consortium name="RefSeq"/>
        </authorList>
    </citation>
    <scope>IDENTIFICATION</scope>
    <source>
        <strain evidence="8">J_2021</strain>
        <tissue evidence="8">Erythrocytes</tissue>
    </source>
</reference>
<dbReference type="SMART" id="SM00020">
    <property type="entry name" value="Tryp_SPc"/>
    <property type="match status" value="1"/>
</dbReference>
<dbReference type="InterPro" id="IPR001254">
    <property type="entry name" value="Trypsin_dom"/>
</dbReference>
<dbReference type="OMA" id="THYIIDR"/>
<evidence type="ECO:0000313" key="8">
    <source>
        <dbReference type="RefSeq" id="XP_018083259.1"/>
    </source>
</evidence>
<keyword evidence="8" id="KW-0812">Transmembrane</keyword>
<dbReference type="PRINTS" id="PR00722">
    <property type="entry name" value="CHYMOTRYPSIN"/>
</dbReference>
<dbReference type="PROSITE" id="PS50287">
    <property type="entry name" value="SRCR_2"/>
    <property type="match status" value="1"/>
</dbReference>
<dbReference type="Gene3D" id="2.40.10.10">
    <property type="entry name" value="Trypsin-like serine proteases"/>
    <property type="match status" value="1"/>
</dbReference>
<gene>
    <name evidence="8 9" type="primary">tmprss13.S</name>
</gene>
<evidence type="ECO:0000313" key="9">
    <source>
        <dbReference type="Xenbase" id="XB-GENE-17336928"/>
    </source>
</evidence>
<evidence type="ECO:0000256" key="1">
    <source>
        <dbReference type="ARBA" id="ARBA00022670"/>
    </source>
</evidence>
<dbReference type="RefSeq" id="XP_018083259.1">
    <property type="nucleotide sequence ID" value="XM_018227770.2"/>
</dbReference>
<dbReference type="SUPFAM" id="SSF56487">
    <property type="entry name" value="SRCR-like"/>
    <property type="match status" value="1"/>
</dbReference>
<evidence type="ECO:0000256" key="6">
    <source>
        <dbReference type="PROSITE-ProRule" id="PRU00196"/>
    </source>
</evidence>
<keyword evidence="3" id="KW-0720">Serine protease</keyword>
<dbReference type="GeneID" id="108697594"/>
<dbReference type="InterPro" id="IPR001190">
    <property type="entry name" value="SRCR"/>
</dbReference>
<dbReference type="AGR" id="Xenbase:XB-GENE-17336928"/>
<dbReference type="OrthoDB" id="10012881at2759"/>
<dbReference type="InterPro" id="IPR009003">
    <property type="entry name" value="Peptidase_S1_PA"/>
</dbReference>
<evidence type="ECO:0000256" key="2">
    <source>
        <dbReference type="ARBA" id="ARBA00022801"/>
    </source>
</evidence>
<dbReference type="STRING" id="8355.A0A1L8FFW4"/>
<dbReference type="FunFam" id="2.40.10.10:FF:000003">
    <property type="entry name" value="Transmembrane serine protease 3"/>
    <property type="match status" value="1"/>
</dbReference>
<keyword evidence="2" id="KW-0378">Hydrolase</keyword>
<keyword evidence="4" id="KW-1015">Disulfide bond</keyword>
<evidence type="ECO:0000256" key="5">
    <source>
        <dbReference type="ARBA" id="ARBA00023180"/>
    </source>
</evidence>